<keyword evidence="4" id="KW-1185">Reference proteome</keyword>
<evidence type="ECO:0000256" key="1">
    <source>
        <dbReference type="SAM" id="Phobius"/>
    </source>
</evidence>
<proteinExistence type="predicted"/>
<dbReference type="Proteomes" id="UP000734854">
    <property type="component" value="Unassembled WGS sequence"/>
</dbReference>
<sequence>MGNYEAVTKLKSNGMQIGVYREIQVRLISRKIQGKVNCYTQTYEVDYQEAFALVATMSTMGFLLSLAAIFNWNLQQFNVKNGFLHDDLEEEIYMDIPPGFGGDIKGSDVYKGDAQYQAEQDTVQILVDRAKHNPKGCQERSKRASIRVIFDDHEIGLEHLQSYNTARNEPFESVDNDHKRQRRYSYQRQRGMLEDGENLEVLLDLVWVHGLTLRVKSRGDGVVETLIHVGQEEGGADTGLGVQARAPISVSTSSDLEVERAVHPVLLRSKDRSQVLSHRVEITLPQLRAEEDEEKVTKAIGKERLG</sequence>
<gene>
    <name evidence="3" type="ORF">ZIOFF_036821</name>
</gene>
<keyword evidence="1" id="KW-0472">Membrane</keyword>
<evidence type="ECO:0000313" key="4">
    <source>
        <dbReference type="Proteomes" id="UP000734854"/>
    </source>
</evidence>
<dbReference type="Pfam" id="PF07727">
    <property type="entry name" value="RVT_2"/>
    <property type="match status" value="1"/>
</dbReference>
<dbReference type="EMBL" id="JACMSC010000010">
    <property type="protein sequence ID" value="KAG6504488.1"/>
    <property type="molecule type" value="Genomic_DNA"/>
</dbReference>
<keyword evidence="1" id="KW-1133">Transmembrane helix</keyword>
<feature type="domain" description="Reverse transcriptase Ty1/copia-type" evidence="2">
    <location>
        <begin position="35"/>
        <end position="113"/>
    </location>
</feature>
<keyword evidence="1" id="KW-0812">Transmembrane</keyword>
<feature type="transmembrane region" description="Helical" evidence="1">
    <location>
        <begin position="50"/>
        <end position="70"/>
    </location>
</feature>
<name>A0A8J5KYZ4_ZINOF</name>
<protein>
    <recommendedName>
        <fullName evidence="2">Reverse transcriptase Ty1/copia-type domain-containing protein</fullName>
    </recommendedName>
</protein>
<evidence type="ECO:0000259" key="2">
    <source>
        <dbReference type="Pfam" id="PF07727"/>
    </source>
</evidence>
<evidence type="ECO:0000313" key="3">
    <source>
        <dbReference type="EMBL" id="KAG6504488.1"/>
    </source>
</evidence>
<reference evidence="3 4" key="1">
    <citation type="submission" date="2020-08" db="EMBL/GenBank/DDBJ databases">
        <title>Plant Genome Project.</title>
        <authorList>
            <person name="Zhang R.-G."/>
        </authorList>
    </citation>
    <scope>NUCLEOTIDE SEQUENCE [LARGE SCALE GENOMIC DNA]</scope>
    <source>
        <tissue evidence="3">Rhizome</tissue>
    </source>
</reference>
<dbReference type="AlphaFoldDB" id="A0A8J5KYZ4"/>
<comment type="caution">
    <text evidence="3">The sequence shown here is derived from an EMBL/GenBank/DDBJ whole genome shotgun (WGS) entry which is preliminary data.</text>
</comment>
<dbReference type="InterPro" id="IPR013103">
    <property type="entry name" value="RVT_2"/>
</dbReference>
<organism evidence="3 4">
    <name type="scientific">Zingiber officinale</name>
    <name type="common">Ginger</name>
    <name type="synonym">Amomum zingiber</name>
    <dbReference type="NCBI Taxonomy" id="94328"/>
    <lineage>
        <taxon>Eukaryota</taxon>
        <taxon>Viridiplantae</taxon>
        <taxon>Streptophyta</taxon>
        <taxon>Embryophyta</taxon>
        <taxon>Tracheophyta</taxon>
        <taxon>Spermatophyta</taxon>
        <taxon>Magnoliopsida</taxon>
        <taxon>Liliopsida</taxon>
        <taxon>Zingiberales</taxon>
        <taxon>Zingiberaceae</taxon>
        <taxon>Zingiber</taxon>
    </lineage>
</organism>
<accession>A0A8J5KYZ4</accession>